<organism evidence="2 3">
    <name type="scientific">Olea europaea subsp. europaea</name>
    <dbReference type="NCBI Taxonomy" id="158383"/>
    <lineage>
        <taxon>Eukaryota</taxon>
        <taxon>Viridiplantae</taxon>
        <taxon>Streptophyta</taxon>
        <taxon>Embryophyta</taxon>
        <taxon>Tracheophyta</taxon>
        <taxon>Spermatophyta</taxon>
        <taxon>Magnoliopsida</taxon>
        <taxon>eudicotyledons</taxon>
        <taxon>Gunneridae</taxon>
        <taxon>Pentapetalae</taxon>
        <taxon>asterids</taxon>
        <taxon>lamiids</taxon>
        <taxon>Lamiales</taxon>
        <taxon>Oleaceae</taxon>
        <taxon>Oleeae</taxon>
        <taxon>Olea</taxon>
    </lineage>
</organism>
<evidence type="ECO:0000313" key="3">
    <source>
        <dbReference type="Proteomes" id="UP000594638"/>
    </source>
</evidence>
<evidence type="ECO:0000313" key="2">
    <source>
        <dbReference type="EMBL" id="CAA3015992.1"/>
    </source>
</evidence>
<name>A0A8S0UFG4_OLEEU</name>
<keyword evidence="2" id="KW-0418">Kinase</keyword>
<accession>A0A8S0UFG4</accession>
<comment type="caution">
    <text evidence="2">The sequence shown here is derived from an EMBL/GenBank/DDBJ whole genome shotgun (WGS) entry which is preliminary data.</text>
</comment>
<dbReference type="OrthoDB" id="266718at2759"/>
<feature type="region of interest" description="Disordered" evidence="1">
    <location>
        <begin position="1"/>
        <end position="23"/>
    </location>
</feature>
<proteinExistence type="predicted"/>
<sequence>ENARTLTSLPVSPSSSPLRNHGQAQTRYFFTSLHPSYVVAGQNSYKHNELSVPPLRPNTRSTLNPWLEIPLFKAFTPVTSPRTHPIL</sequence>
<feature type="non-terminal residue" evidence="2">
    <location>
        <position position="1"/>
    </location>
</feature>
<dbReference type="GO" id="GO:0016301">
    <property type="term" value="F:kinase activity"/>
    <property type="evidence" value="ECO:0007669"/>
    <property type="project" value="UniProtKB-KW"/>
</dbReference>
<dbReference type="AlphaFoldDB" id="A0A8S0UFG4"/>
<feature type="compositionally biased region" description="Low complexity" evidence="1">
    <location>
        <begin position="1"/>
        <end position="18"/>
    </location>
</feature>
<dbReference type="Gramene" id="OE9A092134T1">
    <property type="protein sequence ID" value="OE9A092134C1"/>
    <property type="gene ID" value="OE9A092134"/>
</dbReference>
<keyword evidence="3" id="KW-1185">Reference proteome</keyword>
<dbReference type="Proteomes" id="UP000594638">
    <property type="component" value="Unassembled WGS sequence"/>
</dbReference>
<dbReference type="EMBL" id="CACTIH010007585">
    <property type="protein sequence ID" value="CAA3015992.1"/>
    <property type="molecule type" value="Genomic_DNA"/>
</dbReference>
<gene>
    <name evidence="2" type="ORF">OLEA9_A092134</name>
</gene>
<protein>
    <submittedName>
        <fullName evidence="2">Mitogen-activated kinase kinase kinase YODA</fullName>
    </submittedName>
</protein>
<evidence type="ECO:0000256" key="1">
    <source>
        <dbReference type="SAM" id="MobiDB-lite"/>
    </source>
</evidence>
<keyword evidence="2" id="KW-0808">Transferase</keyword>
<reference evidence="2 3" key="1">
    <citation type="submission" date="2019-12" db="EMBL/GenBank/DDBJ databases">
        <authorList>
            <person name="Alioto T."/>
            <person name="Alioto T."/>
            <person name="Gomez Garrido J."/>
        </authorList>
    </citation>
    <scope>NUCLEOTIDE SEQUENCE [LARGE SCALE GENOMIC DNA]</scope>
</reference>